<feature type="compositionally biased region" description="Polar residues" evidence="1">
    <location>
        <begin position="419"/>
        <end position="428"/>
    </location>
</feature>
<feature type="transmembrane region" description="Helical" evidence="2">
    <location>
        <begin position="201"/>
        <end position="221"/>
    </location>
</feature>
<feature type="transmembrane region" description="Helical" evidence="2">
    <location>
        <begin position="152"/>
        <end position="170"/>
    </location>
</feature>
<evidence type="ECO:0000256" key="2">
    <source>
        <dbReference type="SAM" id="Phobius"/>
    </source>
</evidence>
<feature type="transmembrane region" description="Helical" evidence="2">
    <location>
        <begin position="46"/>
        <end position="69"/>
    </location>
</feature>
<reference evidence="3 4" key="1">
    <citation type="submission" date="2023-12" db="EMBL/GenBank/DDBJ databases">
        <title>Micromonospora sp. nov., isolated from Atacama Desert.</title>
        <authorList>
            <person name="Carro L."/>
            <person name="Golinska P."/>
            <person name="Klenk H.-P."/>
            <person name="Goodfellow M."/>
        </authorList>
    </citation>
    <scope>NUCLEOTIDE SEQUENCE [LARGE SCALE GENOMIC DNA]</scope>
    <source>
        <strain evidence="3 4">4G53</strain>
    </source>
</reference>
<comment type="caution">
    <text evidence="3">The sequence shown here is derived from an EMBL/GenBank/DDBJ whole genome shotgun (WGS) entry which is preliminary data.</text>
</comment>
<evidence type="ECO:0000256" key="1">
    <source>
        <dbReference type="SAM" id="MobiDB-lite"/>
    </source>
</evidence>
<keyword evidence="2" id="KW-0812">Transmembrane</keyword>
<keyword evidence="4" id="KW-1185">Reference proteome</keyword>
<evidence type="ECO:0008006" key="5">
    <source>
        <dbReference type="Google" id="ProtNLM"/>
    </source>
</evidence>
<dbReference type="RefSeq" id="WP_322439784.1">
    <property type="nucleotide sequence ID" value="NZ_JAXOTQ010000008.1"/>
</dbReference>
<feature type="region of interest" description="Disordered" evidence="1">
    <location>
        <begin position="298"/>
        <end position="480"/>
    </location>
</feature>
<feature type="transmembrane region" description="Helical" evidence="2">
    <location>
        <begin position="265"/>
        <end position="289"/>
    </location>
</feature>
<name>A0ABU5J9Y9_9ACTN</name>
<sequence length="480" mass="48005">MARRGWGGSVAIAIGVAAGAGAAQLGFGYGLGIINWTPNDAARVDAAWVASLAWATWISATSVVAGAVCAQRLRARGGEDEEPGRTLGKLALAVAGAVGALITVLLVAVPARAARVPDTFSPQTVAAGYAAVGLLVGVLVAAWALHSRAAATNLIATTGWLWLLAVVSVVDSVLAGRGLTSAQLGIWQISSDSERFWIRDYFYWPGALLAMGSALVIGALAARRTARLAERRVGAAASGAAGPLLVAVAYLLAVPRLAAIAAEQVSAHLIAPYAVIAGVGGSVLVAALAQRAERRTVAPDGVTVPRQRTAGPDELPTGTDRGTLDLPPGGEAPERVDPVPGAGAPEAGGRSSGRPTGAARSTGAAAEPAERAAGLAAEESATPPGEATGAAADRSTARRGRANPPRRSAAPVAADADTGTASGRSIPSQREAASADVPSTRDPAPDVPPPSEASGVDQPGNGPTSPPTTGPKTRPSRRGR</sequence>
<dbReference type="EMBL" id="JAXOTQ010000008">
    <property type="protein sequence ID" value="MDZ5489408.1"/>
    <property type="molecule type" value="Genomic_DNA"/>
</dbReference>
<feature type="compositionally biased region" description="Low complexity" evidence="1">
    <location>
        <begin position="364"/>
        <end position="392"/>
    </location>
</feature>
<feature type="transmembrane region" description="Helical" evidence="2">
    <location>
        <begin position="90"/>
        <end position="114"/>
    </location>
</feature>
<feature type="compositionally biased region" description="Low complexity" evidence="1">
    <location>
        <begin position="340"/>
        <end position="354"/>
    </location>
</feature>
<protein>
    <recommendedName>
        <fullName evidence="5">DUF3995 domain-containing protein</fullName>
    </recommendedName>
</protein>
<evidence type="ECO:0000313" key="3">
    <source>
        <dbReference type="EMBL" id="MDZ5489408.1"/>
    </source>
</evidence>
<keyword evidence="2" id="KW-0472">Membrane</keyword>
<dbReference type="Proteomes" id="UP001290101">
    <property type="component" value="Unassembled WGS sequence"/>
</dbReference>
<feature type="transmembrane region" description="Helical" evidence="2">
    <location>
        <begin position="126"/>
        <end position="145"/>
    </location>
</feature>
<gene>
    <name evidence="3" type="ORF">U2F25_07990</name>
</gene>
<organism evidence="3 4">
    <name type="scientific">Micromonospora sicca</name>
    <dbReference type="NCBI Taxonomy" id="2202420"/>
    <lineage>
        <taxon>Bacteria</taxon>
        <taxon>Bacillati</taxon>
        <taxon>Actinomycetota</taxon>
        <taxon>Actinomycetes</taxon>
        <taxon>Micromonosporales</taxon>
        <taxon>Micromonosporaceae</taxon>
        <taxon>Micromonospora</taxon>
    </lineage>
</organism>
<proteinExistence type="predicted"/>
<accession>A0ABU5J9Y9</accession>
<evidence type="ECO:0000313" key="4">
    <source>
        <dbReference type="Proteomes" id="UP001290101"/>
    </source>
</evidence>
<keyword evidence="2" id="KW-1133">Transmembrane helix</keyword>
<feature type="transmembrane region" description="Helical" evidence="2">
    <location>
        <begin position="233"/>
        <end position="253"/>
    </location>
</feature>